<dbReference type="SUPFAM" id="SSF54593">
    <property type="entry name" value="Glyoxalase/Bleomycin resistance protein/Dihydroxybiphenyl dioxygenase"/>
    <property type="match status" value="1"/>
</dbReference>
<comment type="caution">
    <text evidence="2">The sequence shown here is derived from an EMBL/GenBank/DDBJ whole genome shotgun (WGS) entry which is preliminary data.</text>
</comment>
<dbReference type="Proteomes" id="UP000288725">
    <property type="component" value="Chromosome 7"/>
</dbReference>
<accession>A0A444RLU8</accession>
<organism evidence="2 3">
    <name type="scientific">Verticillium dahliae</name>
    <name type="common">Verticillium wilt</name>
    <dbReference type="NCBI Taxonomy" id="27337"/>
    <lineage>
        <taxon>Eukaryota</taxon>
        <taxon>Fungi</taxon>
        <taxon>Dikarya</taxon>
        <taxon>Ascomycota</taxon>
        <taxon>Pezizomycotina</taxon>
        <taxon>Sordariomycetes</taxon>
        <taxon>Hypocreomycetidae</taxon>
        <taxon>Glomerellales</taxon>
        <taxon>Plectosphaerellaceae</taxon>
        <taxon>Verticillium</taxon>
    </lineage>
</organism>
<dbReference type="Pfam" id="PF06983">
    <property type="entry name" value="3-dmu-9_3-mt"/>
    <property type="match status" value="1"/>
</dbReference>
<dbReference type="PIRSF" id="PIRSF021700">
    <property type="entry name" value="3_dmu_93_MTrfase"/>
    <property type="match status" value="1"/>
</dbReference>
<dbReference type="PANTHER" id="PTHR33990:SF2">
    <property type="entry name" value="PHNB-LIKE DOMAIN-CONTAINING PROTEIN"/>
    <property type="match status" value="1"/>
</dbReference>
<dbReference type="InterPro" id="IPR009725">
    <property type="entry name" value="3_dmu_93_MTrfase"/>
</dbReference>
<proteinExistence type="predicted"/>
<dbReference type="CDD" id="cd06588">
    <property type="entry name" value="PhnB_like"/>
    <property type="match status" value="1"/>
</dbReference>
<dbReference type="Gene3D" id="3.10.180.10">
    <property type="entry name" value="2,3-Dihydroxybiphenyl 1,2-Dioxygenase, domain 1"/>
    <property type="match status" value="1"/>
</dbReference>
<evidence type="ECO:0000313" key="2">
    <source>
        <dbReference type="EMBL" id="RXG42213.1"/>
    </source>
</evidence>
<dbReference type="PANTHER" id="PTHR33990">
    <property type="entry name" value="PROTEIN YJDN-RELATED"/>
    <property type="match status" value="1"/>
</dbReference>
<evidence type="ECO:0000313" key="3">
    <source>
        <dbReference type="Proteomes" id="UP000288725"/>
    </source>
</evidence>
<evidence type="ECO:0000259" key="1">
    <source>
        <dbReference type="Pfam" id="PF06983"/>
    </source>
</evidence>
<gene>
    <name evidence="2" type="ORF">VDGE_02285</name>
</gene>
<feature type="domain" description="PhnB-like" evidence="1">
    <location>
        <begin position="38"/>
        <end position="157"/>
    </location>
</feature>
<dbReference type="InterPro" id="IPR028973">
    <property type="entry name" value="PhnB-like"/>
</dbReference>
<protein>
    <recommendedName>
        <fullName evidence="1">PhnB-like domain-containing protein</fullName>
    </recommendedName>
</protein>
<name>A0A444RLU8_VERDA</name>
<dbReference type="AlphaFoldDB" id="A0A444RLU8"/>
<dbReference type="InterPro" id="IPR029068">
    <property type="entry name" value="Glyas_Bleomycin-R_OHBP_Dase"/>
</dbReference>
<dbReference type="EMBL" id="RSDZ01000146">
    <property type="protein sequence ID" value="RXG42213.1"/>
    <property type="molecule type" value="Genomic_DNA"/>
</dbReference>
<reference evidence="2 3" key="1">
    <citation type="submission" date="2018-12" db="EMBL/GenBank/DDBJ databases">
        <title>Genome of Verticillium dahliae isolate Getta Getta.</title>
        <authorList>
            <person name="Gardiner D.M."/>
        </authorList>
    </citation>
    <scope>NUCLEOTIDE SEQUENCE [LARGE SCALE GENOMIC DNA]</scope>
    <source>
        <strain evidence="2 3">Getta Getta</strain>
    </source>
</reference>
<sequence length="198" mass="22691">MLLLYRINGQVELLIYERWLREDCKAVSYGTNVMPIAKFTTCLWFDGNAEEAAQFYVSIFPDSKITHRQYYTSAGEAHHGQKPGSLLIIEFEMNGQKFAGLNGGPHFHFDEAISLMVDCDDQKEIDFYWAKLGDGGDVKRQQCGWVADRYGLAWQVVPKVLKTMLADPDREKSDRVMEAMMQMTKMDIRGLEQAFKGE</sequence>